<dbReference type="KEGG" id="mmak:MMKA1_10950"/>
<dbReference type="NCBIfam" id="TIGR03129">
    <property type="entry name" value="one_C_dehyd_B"/>
    <property type="match status" value="1"/>
</dbReference>
<feature type="domain" description="Molybdopterin oxidoreductase" evidence="2">
    <location>
        <begin position="52"/>
        <end position="427"/>
    </location>
</feature>
<dbReference type="Gene3D" id="3.40.50.740">
    <property type="match status" value="1"/>
</dbReference>
<dbReference type="EMBL" id="AP011526">
    <property type="protein sequence ID" value="BAP61212.1"/>
    <property type="molecule type" value="Genomic_DNA"/>
</dbReference>
<dbReference type="PIRSF" id="PIRSF005646">
    <property type="entry name" value="FwdB"/>
    <property type="match status" value="1"/>
</dbReference>
<dbReference type="GO" id="GO:0016020">
    <property type="term" value="C:membrane"/>
    <property type="evidence" value="ECO:0007669"/>
    <property type="project" value="TreeGrafter"/>
</dbReference>
<dbReference type="PANTHER" id="PTHR43105:SF14">
    <property type="entry name" value="FORMATE DEHYDROGENASE H"/>
    <property type="match status" value="1"/>
</dbReference>
<dbReference type="InterPro" id="IPR050123">
    <property type="entry name" value="Prok_molybdopt-oxidoreductase"/>
</dbReference>
<name>A0A2Z5PDI4_METMI</name>
<accession>A0A2Z5PDI4</accession>
<dbReference type="InterPro" id="IPR006656">
    <property type="entry name" value="Mopterin_OxRdtase"/>
</dbReference>
<dbReference type="Pfam" id="PF00384">
    <property type="entry name" value="Molybdopterin"/>
    <property type="match status" value="1"/>
</dbReference>
<dbReference type="RefSeq" id="WP_171816598.1">
    <property type="nucleotide sequence ID" value="NZ_AP011526.1"/>
</dbReference>
<proteinExistence type="predicted"/>
<evidence type="ECO:0000256" key="1">
    <source>
        <dbReference type="ARBA" id="ARBA00023002"/>
    </source>
</evidence>
<dbReference type="GO" id="GO:0003954">
    <property type="term" value="F:NADH dehydrogenase activity"/>
    <property type="evidence" value="ECO:0007669"/>
    <property type="project" value="TreeGrafter"/>
</dbReference>
<dbReference type="EC" id="1.2.7.12" evidence="3"/>
<organism evidence="3 4">
    <name type="scientific">Methanococcus maripaludis KA1</name>
    <dbReference type="NCBI Taxonomy" id="637914"/>
    <lineage>
        <taxon>Archaea</taxon>
        <taxon>Methanobacteriati</taxon>
        <taxon>Methanobacteriota</taxon>
        <taxon>Methanomada group</taxon>
        <taxon>Methanococci</taxon>
        <taxon>Methanococcales</taxon>
        <taxon>Methanococcaceae</taxon>
        <taxon>Methanococcus</taxon>
    </lineage>
</organism>
<evidence type="ECO:0000313" key="3">
    <source>
        <dbReference type="EMBL" id="BAP61212.1"/>
    </source>
</evidence>
<dbReference type="CDD" id="cd02761">
    <property type="entry name" value="MopB_FmdB-FwdB"/>
    <property type="match status" value="1"/>
</dbReference>
<gene>
    <name evidence="3" type="primary">fwdB</name>
    <name evidence="3" type="ORF">MMKA1_10950</name>
</gene>
<dbReference type="Proteomes" id="UP000264208">
    <property type="component" value="Chromosome"/>
</dbReference>
<dbReference type="GeneID" id="41279506"/>
<keyword evidence="1 3" id="KW-0560">Oxidoreductase</keyword>
<dbReference type="InterPro" id="IPR016457">
    <property type="entry name" value="Formylmethanofuran_DH_bsu"/>
</dbReference>
<dbReference type="GO" id="GO:0022904">
    <property type="term" value="P:respiratory electron transport chain"/>
    <property type="evidence" value="ECO:0007669"/>
    <property type="project" value="TreeGrafter"/>
</dbReference>
<evidence type="ECO:0000259" key="2">
    <source>
        <dbReference type="Pfam" id="PF00384"/>
    </source>
</evidence>
<dbReference type="SUPFAM" id="SSF53706">
    <property type="entry name" value="Formate dehydrogenase/DMSO reductase, domains 1-3"/>
    <property type="match status" value="1"/>
</dbReference>
<dbReference type="PANTHER" id="PTHR43105">
    <property type="entry name" value="RESPIRATORY NITRATE REDUCTASE"/>
    <property type="match status" value="1"/>
</dbReference>
<dbReference type="GO" id="GO:0015948">
    <property type="term" value="P:methanogenesis"/>
    <property type="evidence" value="ECO:0007669"/>
    <property type="project" value="InterPro"/>
</dbReference>
<protein>
    <submittedName>
        <fullName evidence="3">Tungsten formylmethanofuran dehydrogenase subunit B</fullName>
        <ecNumber evidence="3">1.2.7.12</ecNumber>
    </submittedName>
</protein>
<reference evidence="3 4" key="1">
    <citation type="submission" date="2009-06" db="EMBL/GenBank/DDBJ databases">
        <title>Molecular Evidence for Microbiologically Influenced Corrosion from genome of Methanogen.</title>
        <authorList>
            <person name="Ito N."/>
            <person name="Tsurumaru H."/>
            <person name="Shimizu A."/>
            <person name="Harada T."/>
            <person name="Hosoyama A."/>
            <person name="Horikawa H."/>
            <person name="Wakai S."/>
            <person name="Sasaki K."/>
            <person name="Nishijima K."/>
            <person name="Ataku H."/>
            <person name="Yamazaki J."/>
            <person name="Mise M."/>
            <person name="Yamazaki S."/>
            <person name="Tanikawa S."/>
            <person name="Harayama S."/>
            <person name="Fujita N."/>
        </authorList>
    </citation>
    <scope>NUCLEOTIDE SEQUENCE [LARGE SCALE GENOMIC DNA]</scope>
    <source>
        <strain evidence="4">KA1 ( NBRC 102054)</strain>
    </source>
</reference>
<dbReference type="Gene3D" id="3.40.228.10">
    <property type="entry name" value="Dimethylsulfoxide Reductase, domain 2"/>
    <property type="match status" value="2"/>
</dbReference>
<dbReference type="AlphaFoldDB" id="A0A2Z5PDI4"/>
<dbReference type="GO" id="GO:0018493">
    <property type="term" value="F:formylmethanofuran dehydrogenase activity"/>
    <property type="evidence" value="ECO:0007669"/>
    <property type="project" value="UniProtKB-EC"/>
</dbReference>
<sequence>MEVIKDVVCPFCGCVCDDGEVIVDGGHITGTKNLCRIGHAKFMHPTHGQRHLTPMMRDDKGELKKVDIDTAIEESARILAEASWPLLYGWSATLCETQQKGIELAELVGGVFDNTATVCHAPSILAVQNRGYPVCTLDETKNYADLIIYWGCNPMHAHPRHASRYSIYARGFFRERGKRDRTIVVVDPRKTDTAKMADIHIQPYPGTDYLIVSALRMILNGVEPQQDVIAGVPKETLYEVFDAIGRHQFAMLFFGMGLTQSPGKYMNIDPAITLISDLNKHMKAVLQPMRGHYNVAGCNITAAYETGYPLAVDFSKGYPTYNPGESSATDMLIKEHADAMLVCGADPGHSFPNKALEHMANIPVININPAINPTDPLSDIIIPCAFGGIEYEGTCYRMDCVAIRVKKVIDAPEGILNDTEILERMIKNIKKMM</sequence>
<evidence type="ECO:0000313" key="4">
    <source>
        <dbReference type="Proteomes" id="UP000264208"/>
    </source>
</evidence>